<dbReference type="AlphaFoldDB" id="A0A2K8KQH9"/>
<keyword evidence="5 8" id="KW-0067">ATP-binding</keyword>
<evidence type="ECO:0000313" key="10">
    <source>
        <dbReference type="EMBL" id="ATX76309.1"/>
    </source>
</evidence>
<evidence type="ECO:0000256" key="8">
    <source>
        <dbReference type="HAMAP-Rule" id="MF_00238"/>
    </source>
</evidence>
<keyword evidence="8" id="KW-0963">Cytoplasm</keyword>
<dbReference type="Pfam" id="PF02224">
    <property type="entry name" value="Cytidylate_kin"/>
    <property type="match status" value="1"/>
</dbReference>
<protein>
    <recommendedName>
        <fullName evidence="8">Cytidylate kinase</fullName>
        <shortName evidence="8">CK</shortName>
        <ecNumber evidence="8">2.7.4.25</ecNumber>
    </recommendedName>
    <alternativeName>
        <fullName evidence="8">Cytidine monophosphate kinase</fullName>
        <shortName evidence="8">CMP kinase</shortName>
    </alternativeName>
</protein>
<keyword evidence="4 8" id="KW-0418">Kinase</keyword>
<dbReference type="GO" id="GO:0005737">
    <property type="term" value="C:cytoplasm"/>
    <property type="evidence" value="ECO:0007669"/>
    <property type="project" value="UniProtKB-SubCell"/>
</dbReference>
<evidence type="ECO:0000256" key="3">
    <source>
        <dbReference type="ARBA" id="ARBA00022741"/>
    </source>
</evidence>
<dbReference type="EC" id="2.7.4.25" evidence="8"/>
<comment type="similarity">
    <text evidence="1 8">Belongs to the cytidylate kinase family. Type 1 subfamily.</text>
</comment>
<evidence type="ECO:0000256" key="7">
    <source>
        <dbReference type="ARBA" id="ARBA00048478"/>
    </source>
</evidence>
<dbReference type="OrthoDB" id="9807434at2"/>
<evidence type="ECO:0000259" key="9">
    <source>
        <dbReference type="Pfam" id="PF02224"/>
    </source>
</evidence>
<dbReference type="SUPFAM" id="SSF52540">
    <property type="entry name" value="P-loop containing nucleoside triphosphate hydrolases"/>
    <property type="match status" value="1"/>
</dbReference>
<dbReference type="GO" id="GO:0005524">
    <property type="term" value="F:ATP binding"/>
    <property type="evidence" value="ECO:0007669"/>
    <property type="project" value="UniProtKB-UniRule"/>
</dbReference>
<keyword evidence="3 8" id="KW-0547">Nucleotide-binding</keyword>
<comment type="catalytic activity">
    <reaction evidence="7 8">
        <text>CMP + ATP = CDP + ADP</text>
        <dbReference type="Rhea" id="RHEA:11600"/>
        <dbReference type="ChEBI" id="CHEBI:30616"/>
        <dbReference type="ChEBI" id="CHEBI:58069"/>
        <dbReference type="ChEBI" id="CHEBI:60377"/>
        <dbReference type="ChEBI" id="CHEBI:456216"/>
        <dbReference type="EC" id="2.7.4.25"/>
    </reaction>
</comment>
<dbReference type="NCBIfam" id="TIGR00017">
    <property type="entry name" value="cmk"/>
    <property type="match status" value="1"/>
</dbReference>
<dbReference type="CDD" id="cd02020">
    <property type="entry name" value="CMPK"/>
    <property type="match status" value="1"/>
</dbReference>
<dbReference type="GO" id="GO:0036431">
    <property type="term" value="F:dCMP kinase activity"/>
    <property type="evidence" value="ECO:0007669"/>
    <property type="project" value="InterPro"/>
</dbReference>
<keyword evidence="11" id="KW-1185">Reference proteome</keyword>
<dbReference type="GO" id="GO:0006220">
    <property type="term" value="P:pyrimidine nucleotide metabolic process"/>
    <property type="evidence" value="ECO:0007669"/>
    <property type="project" value="UniProtKB-UniRule"/>
</dbReference>
<gene>
    <name evidence="8" type="primary">cmk</name>
    <name evidence="10" type="ORF">REIFOR_01161</name>
</gene>
<dbReference type="KEGG" id="rfo:REIFOR_01161"/>
<dbReference type="InterPro" id="IPR027417">
    <property type="entry name" value="P-loop_NTPase"/>
</dbReference>
<feature type="binding site" evidence="8">
    <location>
        <begin position="12"/>
        <end position="20"/>
    </location>
    <ligand>
        <name>ATP</name>
        <dbReference type="ChEBI" id="CHEBI:30616"/>
    </ligand>
</feature>
<dbReference type="RefSeq" id="WP_100256659.1">
    <property type="nucleotide sequence ID" value="NZ_CP011797.1"/>
</dbReference>
<feature type="domain" description="Cytidylate kinase" evidence="9">
    <location>
        <begin position="8"/>
        <end position="220"/>
    </location>
</feature>
<evidence type="ECO:0000256" key="4">
    <source>
        <dbReference type="ARBA" id="ARBA00022777"/>
    </source>
</evidence>
<dbReference type="Proteomes" id="UP000229757">
    <property type="component" value="Chromosome"/>
</dbReference>
<proteinExistence type="inferred from homology"/>
<comment type="subcellular location">
    <subcellularLocation>
        <location evidence="8">Cytoplasm</location>
    </subcellularLocation>
</comment>
<evidence type="ECO:0000256" key="2">
    <source>
        <dbReference type="ARBA" id="ARBA00022679"/>
    </source>
</evidence>
<dbReference type="Gene3D" id="3.40.50.300">
    <property type="entry name" value="P-loop containing nucleotide triphosphate hydrolases"/>
    <property type="match status" value="1"/>
</dbReference>
<dbReference type="GO" id="GO:0036430">
    <property type="term" value="F:CMP kinase activity"/>
    <property type="evidence" value="ECO:0007669"/>
    <property type="project" value="RHEA"/>
</dbReference>
<reference evidence="10 11" key="1">
    <citation type="journal article" date="2017" name="Environ. Microbiol.">
        <title>Genomic and physiological analyses of 'Reinekea forsetii' reveal a versatile opportunistic lifestyle during spring algae blooms.</title>
        <authorList>
            <person name="Avci B."/>
            <person name="Hahnke R.L."/>
            <person name="Chafee M."/>
            <person name="Fischer T."/>
            <person name="Gruber-Vodicka H."/>
            <person name="Tegetmeyer H.E."/>
            <person name="Harder J."/>
            <person name="Fuchs B.M."/>
            <person name="Amann R.I."/>
            <person name="Teeling H."/>
        </authorList>
    </citation>
    <scope>NUCLEOTIDE SEQUENCE [LARGE SCALE GENOMIC DNA]</scope>
    <source>
        <strain evidence="10 11">Hel1_31_D35</strain>
    </source>
</reference>
<dbReference type="InterPro" id="IPR011994">
    <property type="entry name" value="Cytidylate_kinase_dom"/>
</dbReference>
<comment type="catalytic activity">
    <reaction evidence="6 8">
        <text>dCMP + ATP = dCDP + ADP</text>
        <dbReference type="Rhea" id="RHEA:25094"/>
        <dbReference type="ChEBI" id="CHEBI:30616"/>
        <dbReference type="ChEBI" id="CHEBI:57566"/>
        <dbReference type="ChEBI" id="CHEBI:58593"/>
        <dbReference type="ChEBI" id="CHEBI:456216"/>
        <dbReference type="EC" id="2.7.4.25"/>
    </reaction>
</comment>
<evidence type="ECO:0000256" key="6">
    <source>
        <dbReference type="ARBA" id="ARBA00047615"/>
    </source>
</evidence>
<dbReference type="EMBL" id="CP011797">
    <property type="protein sequence ID" value="ATX76309.1"/>
    <property type="molecule type" value="Genomic_DNA"/>
</dbReference>
<keyword evidence="2 8" id="KW-0808">Transferase</keyword>
<evidence type="ECO:0000256" key="1">
    <source>
        <dbReference type="ARBA" id="ARBA00009427"/>
    </source>
</evidence>
<dbReference type="HAMAP" id="MF_00238">
    <property type="entry name" value="Cytidyl_kinase_type1"/>
    <property type="match status" value="1"/>
</dbReference>
<dbReference type="InterPro" id="IPR003136">
    <property type="entry name" value="Cytidylate_kin"/>
</dbReference>
<evidence type="ECO:0000313" key="11">
    <source>
        <dbReference type="Proteomes" id="UP000229757"/>
    </source>
</evidence>
<name>A0A2K8KQH9_9GAMM</name>
<accession>A0A2K8KQH9</accession>
<evidence type="ECO:0000256" key="5">
    <source>
        <dbReference type="ARBA" id="ARBA00022840"/>
    </source>
</evidence>
<organism evidence="10 11">
    <name type="scientific">Reinekea forsetii</name>
    <dbReference type="NCBI Taxonomy" id="1336806"/>
    <lineage>
        <taxon>Bacteria</taxon>
        <taxon>Pseudomonadati</taxon>
        <taxon>Pseudomonadota</taxon>
        <taxon>Gammaproteobacteria</taxon>
        <taxon>Oceanospirillales</taxon>
        <taxon>Saccharospirillaceae</taxon>
        <taxon>Reinekea</taxon>
    </lineage>
</organism>
<sequence>MNTETPVITLDGPGGAGKGTVSMLLAGRLGWHFLDSGALYRLTALAASNHGIELSQDSAVAVIAEHLDVRFDQDVNGTQIMLEDERVTENIREEQVGINASIVAAHHRVRDALLKRQRAFAELPGLVADGRDMGTVVFTKAPLKIFMTATADERAQRRVRQLQAKGDVVEFERVLTDIVERDERDQNRAIAPLRPADDAIVLDTTNMTIVEVVDYIENEARTRNLV</sequence>